<organism evidence="1 2">
    <name type="scientific">Chitinophaga flava</name>
    <dbReference type="NCBI Taxonomy" id="2259036"/>
    <lineage>
        <taxon>Bacteria</taxon>
        <taxon>Pseudomonadati</taxon>
        <taxon>Bacteroidota</taxon>
        <taxon>Chitinophagia</taxon>
        <taxon>Chitinophagales</taxon>
        <taxon>Chitinophagaceae</taxon>
        <taxon>Chitinophaga</taxon>
    </lineage>
</organism>
<evidence type="ECO:0000313" key="1">
    <source>
        <dbReference type="EMBL" id="RBL92807.1"/>
    </source>
</evidence>
<protein>
    <submittedName>
        <fullName evidence="1">Uncharacterized protein</fullName>
    </submittedName>
</protein>
<dbReference type="EMBL" id="QFFJ01000001">
    <property type="protein sequence ID" value="RBL92807.1"/>
    <property type="molecule type" value="Genomic_DNA"/>
</dbReference>
<dbReference type="AlphaFoldDB" id="A0A365Y2I1"/>
<comment type="caution">
    <text evidence="1">The sequence shown here is derived from an EMBL/GenBank/DDBJ whole genome shotgun (WGS) entry which is preliminary data.</text>
</comment>
<keyword evidence="2" id="KW-1185">Reference proteome</keyword>
<proteinExistence type="predicted"/>
<dbReference type="Proteomes" id="UP000253410">
    <property type="component" value="Unassembled WGS sequence"/>
</dbReference>
<dbReference type="RefSeq" id="WP_113615405.1">
    <property type="nucleotide sequence ID" value="NZ_QFFJ01000001.1"/>
</dbReference>
<evidence type="ECO:0000313" key="2">
    <source>
        <dbReference type="Proteomes" id="UP000253410"/>
    </source>
</evidence>
<dbReference type="OrthoDB" id="957491at2"/>
<dbReference type="Pfam" id="PF20391">
    <property type="entry name" value="DUF6686"/>
    <property type="match status" value="1"/>
</dbReference>
<gene>
    <name evidence="1" type="ORF">DF182_09580</name>
</gene>
<name>A0A365Y2I1_9BACT</name>
<accession>A0A365Y2I1</accession>
<dbReference type="InterPro" id="IPR046508">
    <property type="entry name" value="DUF6686"/>
</dbReference>
<reference evidence="1 2" key="1">
    <citation type="submission" date="2018-05" db="EMBL/GenBank/DDBJ databases">
        <title>Chitinophaga sp. K3CV102501T nov., isolated from isolated from a monsoon evergreen broad-leaved forest soil.</title>
        <authorList>
            <person name="Lv Y."/>
        </authorList>
    </citation>
    <scope>NUCLEOTIDE SEQUENCE [LARGE SCALE GENOMIC DNA]</scope>
    <source>
        <strain evidence="1 2">GDMCC 1.1325</strain>
    </source>
</reference>
<sequence length="116" mass="12810">MCNYQTLYHGQNGYVIRCPHCKGIQLAFGTSVVNLAPEEFLCFADMVVRLSEGKEASYPENEKSICLPLPADHVMMLLTPAETGRLASMVMEVRALLEAYQILEAASPYSSDAYGE</sequence>